<dbReference type="RefSeq" id="WP_244820404.1">
    <property type="nucleotide sequence ID" value="NZ_CP112998.1"/>
</dbReference>
<keyword evidence="3" id="KW-1185">Reference proteome</keyword>
<keyword evidence="2" id="KW-0560">Oxidoreductase</keyword>
<dbReference type="KEGG" id="dpf:ON006_13935"/>
<dbReference type="SUPFAM" id="SSF51197">
    <property type="entry name" value="Clavaminate synthase-like"/>
    <property type="match status" value="1"/>
</dbReference>
<comment type="cofactor">
    <cofactor evidence="1">
        <name>Fe(2+)</name>
        <dbReference type="ChEBI" id="CHEBI:29033"/>
    </cofactor>
</comment>
<sequence length="329" mass="37896">MQTQNNGISLDLADYGQPICNLFVQPKTAKEWEQYMLTEQQIADFERDGFVRGIEVMSDEQVDILNEELVKLQSLTDDERELFYHYESNESEDPDRVLFHAIGGWRITPGFHDLFWSPAYRMAAYQLLGQSFRLFHDQLFCKPARHGGVVAWHQDYSYWTFTKPMHHLTCWIGLDDANKENGCLYFVPGSHQWGLLPITGLTGGMEAVREILNEEQNASFDNRVANELKRGYASFHHPLTMHGSYENVSDRSRRAVVLNAMSFQTLGNTAGYERLDALKDFPAMDQDKVLDGNFFPLLFDGDKELEALAERVPKVNQAMLYHNQILKQV</sequence>
<dbReference type="EMBL" id="CP112998">
    <property type="protein sequence ID" value="WAC15037.1"/>
    <property type="molecule type" value="Genomic_DNA"/>
</dbReference>
<dbReference type="PANTHER" id="PTHR20883">
    <property type="entry name" value="PHYTANOYL-COA DIOXYGENASE DOMAIN CONTAINING 1"/>
    <property type="match status" value="1"/>
</dbReference>
<evidence type="ECO:0000313" key="2">
    <source>
        <dbReference type="EMBL" id="WAC15037.1"/>
    </source>
</evidence>
<organism evidence="2 3">
    <name type="scientific">Dyadobacter pollutisoli</name>
    <dbReference type="NCBI Taxonomy" id="2910158"/>
    <lineage>
        <taxon>Bacteria</taxon>
        <taxon>Pseudomonadati</taxon>
        <taxon>Bacteroidota</taxon>
        <taxon>Cytophagia</taxon>
        <taxon>Cytophagales</taxon>
        <taxon>Spirosomataceae</taxon>
        <taxon>Dyadobacter</taxon>
    </lineage>
</organism>
<name>A0A9E8NHD0_9BACT</name>
<dbReference type="InterPro" id="IPR008775">
    <property type="entry name" value="Phytyl_CoA_dOase-like"/>
</dbReference>
<dbReference type="AlphaFoldDB" id="A0A9E8NHD0"/>
<dbReference type="GO" id="GO:0016706">
    <property type="term" value="F:2-oxoglutarate-dependent dioxygenase activity"/>
    <property type="evidence" value="ECO:0007669"/>
    <property type="project" value="UniProtKB-ARBA"/>
</dbReference>
<accession>A0A9E8NHD0</accession>
<dbReference type="GO" id="GO:0005506">
    <property type="term" value="F:iron ion binding"/>
    <property type="evidence" value="ECO:0007669"/>
    <property type="project" value="UniProtKB-ARBA"/>
</dbReference>
<evidence type="ECO:0000313" key="3">
    <source>
        <dbReference type="Proteomes" id="UP001164653"/>
    </source>
</evidence>
<dbReference type="Proteomes" id="UP001164653">
    <property type="component" value="Chromosome"/>
</dbReference>
<evidence type="ECO:0000256" key="1">
    <source>
        <dbReference type="ARBA" id="ARBA00001954"/>
    </source>
</evidence>
<gene>
    <name evidence="2" type="ORF">ON006_13935</name>
</gene>
<dbReference type="Gene3D" id="2.60.120.620">
    <property type="entry name" value="q2cbj1_9rhob like domain"/>
    <property type="match status" value="1"/>
</dbReference>
<proteinExistence type="predicted"/>
<dbReference type="PANTHER" id="PTHR20883:SF48">
    <property type="entry name" value="ECTOINE DIOXYGENASE"/>
    <property type="match status" value="1"/>
</dbReference>
<dbReference type="Pfam" id="PF05721">
    <property type="entry name" value="PhyH"/>
    <property type="match status" value="1"/>
</dbReference>
<reference evidence="2" key="1">
    <citation type="submission" date="2022-11" db="EMBL/GenBank/DDBJ databases">
        <title>Dyadobacter pollutisoli sp. nov., isolated from plastic dumped soil.</title>
        <authorList>
            <person name="Kim J.M."/>
            <person name="Kim K.R."/>
            <person name="Lee J.K."/>
            <person name="Hao L."/>
            <person name="Jeon C.O."/>
        </authorList>
    </citation>
    <scope>NUCLEOTIDE SEQUENCE</scope>
    <source>
        <strain evidence="2">U1</strain>
    </source>
</reference>
<protein>
    <submittedName>
        <fullName evidence="2">Phytanoyl-CoA dioxygenase family protein</fullName>
    </submittedName>
</protein>
<keyword evidence="2" id="KW-0223">Dioxygenase</keyword>